<dbReference type="SUPFAM" id="SSF53448">
    <property type="entry name" value="Nucleotide-diphospho-sugar transferases"/>
    <property type="match status" value="1"/>
</dbReference>
<dbReference type="RefSeq" id="WP_054292406.1">
    <property type="nucleotide sequence ID" value="NZ_CP012752.1"/>
</dbReference>
<dbReference type="KEGG" id="kphy:AOZ06_29640"/>
<evidence type="ECO:0000256" key="1">
    <source>
        <dbReference type="ARBA" id="ARBA00004776"/>
    </source>
</evidence>
<comment type="pathway">
    <text evidence="1">Cell wall biogenesis; cell wall polysaccharide biosynthesis.</text>
</comment>
<dbReference type="Proteomes" id="UP000063699">
    <property type="component" value="Chromosome"/>
</dbReference>
<dbReference type="Pfam" id="PF00535">
    <property type="entry name" value="Glycos_transf_2"/>
    <property type="match status" value="1"/>
</dbReference>
<evidence type="ECO:0000256" key="2">
    <source>
        <dbReference type="ARBA" id="ARBA00006739"/>
    </source>
</evidence>
<dbReference type="AlphaFoldDB" id="A0A0N7F457"/>
<organism evidence="6 7">
    <name type="scientific">Kibdelosporangium phytohabitans</name>
    <dbReference type="NCBI Taxonomy" id="860235"/>
    <lineage>
        <taxon>Bacteria</taxon>
        <taxon>Bacillati</taxon>
        <taxon>Actinomycetota</taxon>
        <taxon>Actinomycetes</taxon>
        <taxon>Pseudonocardiales</taxon>
        <taxon>Pseudonocardiaceae</taxon>
        <taxon>Kibdelosporangium</taxon>
    </lineage>
</organism>
<dbReference type="GO" id="GO:0016757">
    <property type="term" value="F:glycosyltransferase activity"/>
    <property type="evidence" value="ECO:0007669"/>
    <property type="project" value="UniProtKB-KW"/>
</dbReference>
<dbReference type="InterPro" id="IPR001173">
    <property type="entry name" value="Glyco_trans_2-like"/>
</dbReference>
<dbReference type="PANTHER" id="PTHR43179">
    <property type="entry name" value="RHAMNOSYLTRANSFERASE WBBL"/>
    <property type="match status" value="1"/>
</dbReference>
<gene>
    <name evidence="6" type="ORF">AOZ06_29640</name>
</gene>
<dbReference type="Gene3D" id="3.90.550.10">
    <property type="entry name" value="Spore Coat Polysaccharide Biosynthesis Protein SpsA, Chain A"/>
    <property type="match status" value="1"/>
</dbReference>
<protein>
    <submittedName>
        <fullName evidence="6">Transferase</fullName>
    </submittedName>
</protein>
<keyword evidence="3" id="KW-0328">Glycosyltransferase</keyword>
<dbReference type="EMBL" id="CP012752">
    <property type="protein sequence ID" value="ALG10503.1"/>
    <property type="molecule type" value="Genomic_DNA"/>
</dbReference>
<accession>A0A0N7F457</accession>
<dbReference type="PANTHER" id="PTHR43179:SF12">
    <property type="entry name" value="GALACTOFURANOSYLTRANSFERASE GLFT2"/>
    <property type="match status" value="1"/>
</dbReference>
<dbReference type="OrthoDB" id="9781367at2"/>
<keyword evidence="7" id="KW-1185">Reference proteome</keyword>
<dbReference type="STRING" id="860235.AOZ06_29640"/>
<evidence type="ECO:0000259" key="5">
    <source>
        <dbReference type="Pfam" id="PF00535"/>
    </source>
</evidence>
<evidence type="ECO:0000256" key="4">
    <source>
        <dbReference type="ARBA" id="ARBA00022679"/>
    </source>
</evidence>
<reference evidence="6 7" key="1">
    <citation type="submission" date="2015-07" db="EMBL/GenBank/DDBJ databases">
        <title>Genome sequencing of Kibdelosporangium phytohabitans.</title>
        <authorList>
            <person name="Qin S."/>
            <person name="Xing K."/>
        </authorList>
    </citation>
    <scope>NUCLEOTIDE SEQUENCE [LARGE SCALE GENOMIC DNA]</scope>
    <source>
        <strain evidence="6 7">KLBMP1111</strain>
    </source>
</reference>
<proteinExistence type="inferred from homology"/>
<comment type="similarity">
    <text evidence="2">Belongs to the glycosyltransferase 2 family.</text>
</comment>
<evidence type="ECO:0000313" key="7">
    <source>
        <dbReference type="Proteomes" id="UP000063699"/>
    </source>
</evidence>
<dbReference type="InterPro" id="IPR029044">
    <property type="entry name" value="Nucleotide-diphossugar_trans"/>
</dbReference>
<keyword evidence="4 6" id="KW-0808">Transferase</keyword>
<evidence type="ECO:0000256" key="3">
    <source>
        <dbReference type="ARBA" id="ARBA00022676"/>
    </source>
</evidence>
<sequence length="315" mass="34134">MTVDYTVVVPTTGRESLNAVLGVVVHGAGPAPREVIVVDDRPDPAGELVVPADVRVLRTYGRGPAAARNAGWQAASTEWVAFLDDDVLPPDDWPAALSKDLADVPSDVVASQARVTVPLPSDREPTDWERNTAGLMTGNWITADMAYRRAALLQIGGFDERFPRAYREDVELALRVVDEGHRIVAGRRETTHPVRPAGFFVSVRAQRGNADDALMRSLRGRGWRKEVGGRPTRMHWHVLSTTAAAAAILLGLTGRRVAAAVAGSAWVALTAHFAGQRIAPGPRTPDEIARMLVTSVAIPPVACWHRLRGELRVRL</sequence>
<feature type="domain" description="Glycosyltransferase 2-like" evidence="5">
    <location>
        <begin position="7"/>
        <end position="117"/>
    </location>
</feature>
<name>A0A0N7F457_9PSEU</name>
<evidence type="ECO:0000313" key="6">
    <source>
        <dbReference type="EMBL" id="ALG10503.1"/>
    </source>
</evidence>